<dbReference type="Proteomes" id="UP000886520">
    <property type="component" value="Chromosome 10"/>
</dbReference>
<comment type="caution">
    <text evidence="3">The sequence shown here is derived from an EMBL/GenBank/DDBJ whole genome shotgun (WGS) entry which is preliminary data.</text>
</comment>
<name>A0A9D4UVN8_ADICA</name>
<evidence type="ECO:0000256" key="1">
    <source>
        <dbReference type="ARBA" id="ARBA00007017"/>
    </source>
</evidence>
<dbReference type="AlphaFoldDB" id="A0A9D4UVN8"/>
<organism evidence="3 4">
    <name type="scientific">Adiantum capillus-veneris</name>
    <name type="common">Maidenhair fern</name>
    <dbReference type="NCBI Taxonomy" id="13818"/>
    <lineage>
        <taxon>Eukaryota</taxon>
        <taxon>Viridiplantae</taxon>
        <taxon>Streptophyta</taxon>
        <taxon>Embryophyta</taxon>
        <taxon>Tracheophyta</taxon>
        <taxon>Polypodiopsida</taxon>
        <taxon>Polypodiidae</taxon>
        <taxon>Polypodiales</taxon>
        <taxon>Pteridineae</taxon>
        <taxon>Pteridaceae</taxon>
        <taxon>Vittarioideae</taxon>
        <taxon>Adiantum</taxon>
    </lineage>
</organism>
<dbReference type="InterPro" id="IPR019128">
    <property type="entry name" value="Dcc1"/>
</dbReference>
<dbReference type="GO" id="GO:0000775">
    <property type="term" value="C:chromosome, centromeric region"/>
    <property type="evidence" value="ECO:0007669"/>
    <property type="project" value="TreeGrafter"/>
</dbReference>
<reference evidence="3" key="1">
    <citation type="submission" date="2021-01" db="EMBL/GenBank/DDBJ databases">
        <title>Adiantum capillus-veneris genome.</title>
        <authorList>
            <person name="Fang Y."/>
            <person name="Liao Q."/>
        </authorList>
    </citation>
    <scope>NUCLEOTIDE SEQUENCE</scope>
    <source>
        <strain evidence="3">H3</strain>
        <tissue evidence="3">Leaf</tissue>
    </source>
</reference>
<evidence type="ECO:0000313" key="4">
    <source>
        <dbReference type="Proteomes" id="UP000886520"/>
    </source>
</evidence>
<gene>
    <name evidence="3" type="ORF">GOP47_0010737</name>
</gene>
<keyword evidence="2" id="KW-0235">DNA replication</keyword>
<sequence length="395" mass="43990">MANACVLDMETDSAFEICYGGTFGHEDLKLLEVDEPVLQEVLDRGAMIRGGLNDEAVLCTSTNTYTIKFVMSSNTVLIMPPPLSDGESESLKGNHAGHTGVRSVCAMAAVTGHLEVVEVAPNFEQLKSLLNQRRYKEDTNSMDAEESTALGLYTWEDLLDNVQLSEKELREGLKFLAAVEIGGFWRLVDERFMQSVLELILLNTIQHDWSLHALKEDEVISVLVGDGYSAQIAQHCLATFGRRCSLPCDSSAASEQSCGSDSHVWELDERHVCLHYANQLLSAASKWRLDDFLEAWQQNLPSGLQASLDLLKGEVLVEKLGFDSWLRPFSVSTLPSNPAERFAALFRERSKWEWQDLEPYIGDLRAPGKSVDALLLKYTRRTQPTADASPVFTAR</sequence>
<dbReference type="OrthoDB" id="5199543at2759"/>
<dbReference type="Pfam" id="PF09724">
    <property type="entry name" value="Dcc1"/>
    <property type="match status" value="1"/>
</dbReference>
<dbReference type="PANTHER" id="PTHR13395:SF6">
    <property type="entry name" value="SISTER CHROMATID COHESION PROTEIN DCC1"/>
    <property type="match status" value="1"/>
</dbReference>
<dbReference type="EMBL" id="JABFUD020000010">
    <property type="protein sequence ID" value="KAI5074776.1"/>
    <property type="molecule type" value="Genomic_DNA"/>
</dbReference>
<keyword evidence="4" id="KW-1185">Reference proteome</keyword>
<evidence type="ECO:0000313" key="3">
    <source>
        <dbReference type="EMBL" id="KAI5074776.1"/>
    </source>
</evidence>
<proteinExistence type="inferred from homology"/>
<dbReference type="PANTHER" id="PTHR13395">
    <property type="entry name" value="SISTER CHROMATID COHESION PROTEIN DCC1-RELATED"/>
    <property type="match status" value="1"/>
</dbReference>
<dbReference type="GO" id="GO:0034088">
    <property type="term" value="P:maintenance of mitotic sister chromatid cohesion"/>
    <property type="evidence" value="ECO:0007669"/>
    <property type="project" value="TreeGrafter"/>
</dbReference>
<accession>A0A9D4UVN8</accession>
<dbReference type="GO" id="GO:0000785">
    <property type="term" value="C:chromatin"/>
    <property type="evidence" value="ECO:0007669"/>
    <property type="project" value="TreeGrafter"/>
</dbReference>
<evidence type="ECO:0000256" key="2">
    <source>
        <dbReference type="ARBA" id="ARBA00022705"/>
    </source>
</evidence>
<comment type="similarity">
    <text evidence="1">Belongs to the DCC1 family.</text>
</comment>
<dbReference type="GO" id="GO:0006260">
    <property type="term" value="P:DNA replication"/>
    <property type="evidence" value="ECO:0007669"/>
    <property type="project" value="UniProtKB-KW"/>
</dbReference>
<evidence type="ECO:0008006" key="5">
    <source>
        <dbReference type="Google" id="ProtNLM"/>
    </source>
</evidence>
<protein>
    <recommendedName>
        <fullName evidence="5">Sister chromatid cohesion protein DCC1</fullName>
    </recommendedName>
</protein>
<dbReference type="GO" id="GO:0031390">
    <property type="term" value="C:Ctf18 RFC-like complex"/>
    <property type="evidence" value="ECO:0007669"/>
    <property type="project" value="InterPro"/>
</dbReference>